<evidence type="ECO:0000313" key="4">
    <source>
        <dbReference type="Proteomes" id="UP000292695"/>
    </source>
</evidence>
<feature type="transmembrane region" description="Helical" evidence="2">
    <location>
        <begin position="42"/>
        <end position="63"/>
    </location>
</feature>
<organism evidence="3 4">
    <name type="scientific">Kribbella sindirgiensis</name>
    <dbReference type="NCBI Taxonomy" id="1124744"/>
    <lineage>
        <taxon>Bacteria</taxon>
        <taxon>Bacillati</taxon>
        <taxon>Actinomycetota</taxon>
        <taxon>Actinomycetes</taxon>
        <taxon>Propionibacteriales</taxon>
        <taxon>Kribbellaceae</taxon>
        <taxon>Kribbella</taxon>
    </lineage>
</organism>
<gene>
    <name evidence="3" type="ORF">E0H50_08280</name>
</gene>
<evidence type="ECO:0000256" key="2">
    <source>
        <dbReference type="SAM" id="Phobius"/>
    </source>
</evidence>
<sequence length="369" mass="38674">MGSGSGTDDGSAGRMVLRRCPKGPGRQPAAVAVRGRAMRRSAWILVGFGVLLVVLAALLRFVVAPSATKLPGDTDSTTTYSGKGTVLNAAALQSGDMANAIARDIPVTLDRRVYVSDTDGGTAIVHDDGTLKAGSSSSKDNHTYAVDRTKLTEAETVNGAQVEKHQGLTITMPVDPKAASDVYMYWDTPTRTAVPVKYVGTEKRGGRDTYHYRATASGALADPAMQQQLPAALPRTLAPALLALLPAETQQLLAPLVSRLPEQVPLSYTASSTYDVWADAELGAPLDTKINRSVVANVALGSTPIPLLPVLAIDVTADQASVQQAVKDVDAAGLELAWIESWGPLVLLILGVLLGVLGLVVRRRTPGPA</sequence>
<keyword evidence="2" id="KW-0472">Membrane</keyword>
<dbReference type="OrthoDB" id="153031at2"/>
<keyword evidence="2" id="KW-0812">Transmembrane</keyword>
<protein>
    <submittedName>
        <fullName evidence="3">DUF3068 domain-containing protein</fullName>
    </submittedName>
</protein>
<feature type="transmembrane region" description="Helical" evidence="2">
    <location>
        <begin position="342"/>
        <end position="361"/>
    </location>
</feature>
<name>A0A4R0J0G4_9ACTN</name>
<evidence type="ECO:0000256" key="1">
    <source>
        <dbReference type="SAM" id="MobiDB-lite"/>
    </source>
</evidence>
<dbReference type="InterPro" id="IPR021424">
    <property type="entry name" value="PorA"/>
</dbReference>
<keyword evidence="2" id="KW-1133">Transmembrane helix</keyword>
<dbReference type="Proteomes" id="UP000292695">
    <property type="component" value="Unassembled WGS sequence"/>
</dbReference>
<dbReference type="EMBL" id="SJKA01000002">
    <property type="protein sequence ID" value="TCC39893.1"/>
    <property type="molecule type" value="Genomic_DNA"/>
</dbReference>
<dbReference type="Pfam" id="PF11271">
    <property type="entry name" value="PorA"/>
    <property type="match status" value="1"/>
</dbReference>
<evidence type="ECO:0000313" key="3">
    <source>
        <dbReference type="EMBL" id="TCC39893.1"/>
    </source>
</evidence>
<dbReference type="AlphaFoldDB" id="A0A4R0J0G4"/>
<proteinExistence type="predicted"/>
<accession>A0A4R0J0G4</accession>
<keyword evidence="4" id="KW-1185">Reference proteome</keyword>
<feature type="region of interest" description="Disordered" evidence="1">
    <location>
        <begin position="1"/>
        <end position="28"/>
    </location>
</feature>
<reference evidence="3 4" key="1">
    <citation type="submission" date="2019-02" db="EMBL/GenBank/DDBJ databases">
        <title>Kribbella capetownensis sp. nov. and Kribbella speibonae sp. nov., isolated from soil.</title>
        <authorList>
            <person name="Curtis S.M."/>
            <person name="Norton I."/>
            <person name="Everest G.J."/>
            <person name="Meyers P.R."/>
        </authorList>
    </citation>
    <scope>NUCLEOTIDE SEQUENCE [LARGE SCALE GENOMIC DNA]</scope>
    <source>
        <strain evidence="3 4">DSM 27082</strain>
    </source>
</reference>
<comment type="caution">
    <text evidence="3">The sequence shown here is derived from an EMBL/GenBank/DDBJ whole genome shotgun (WGS) entry which is preliminary data.</text>
</comment>